<name>A0ABD2B7Y8_VESSQ</name>
<evidence type="ECO:0000313" key="1">
    <source>
        <dbReference type="EMBL" id="KAL2728830.1"/>
    </source>
</evidence>
<proteinExistence type="predicted"/>
<comment type="caution">
    <text evidence="1">The sequence shown here is derived from an EMBL/GenBank/DDBJ whole genome shotgun (WGS) entry which is preliminary data.</text>
</comment>
<organism evidence="1 2">
    <name type="scientific">Vespula squamosa</name>
    <name type="common">Southern yellow jacket</name>
    <name type="synonym">Wasp</name>
    <dbReference type="NCBI Taxonomy" id="30214"/>
    <lineage>
        <taxon>Eukaryota</taxon>
        <taxon>Metazoa</taxon>
        <taxon>Ecdysozoa</taxon>
        <taxon>Arthropoda</taxon>
        <taxon>Hexapoda</taxon>
        <taxon>Insecta</taxon>
        <taxon>Pterygota</taxon>
        <taxon>Neoptera</taxon>
        <taxon>Endopterygota</taxon>
        <taxon>Hymenoptera</taxon>
        <taxon>Apocrita</taxon>
        <taxon>Aculeata</taxon>
        <taxon>Vespoidea</taxon>
        <taxon>Vespidae</taxon>
        <taxon>Vespinae</taxon>
        <taxon>Vespula</taxon>
    </lineage>
</organism>
<dbReference type="Proteomes" id="UP001607302">
    <property type="component" value="Unassembled WGS sequence"/>
</dbReference>
<protein>
    <submittedName>
        <fullName evidence="1">Uncharacterized protein</fullName>
    </submittedName>
</protein>
<keyword evidence="2" id="KW-1185">Reference proteome</keyword>
<reference evidence="1 2" key="1">
    <citation type="journal article" date="2024" name="Ann. Entomol. Soc. Am.">
        <title>Genomic analyses of the southern and eastern yellowjacket wasps (Hymenoptera: Vespidae) reveal evolutionary signatures of social life.</title>
        <authorList>
            <person name="Catto M.A."/>
            <person name="Caine P.B."/>
            <person name="Orr S.E."/>
            <person name="Hunt B.G."/>
            <person name="Goodisman M.A.D."/>
        </authorList>
    </citation>
    <scope>NUCLEOTIDE SEQUENCE [LARGE SCALE GENOMIC DNA]</scope>
    <source>
        <strain evidence="1">233</strain>
        <tissue evidence="1">Head and thorax</tissue>
    </source>
</reference>
<feature type="non-terminal residue" evidence="1">
    <location>
        <position position="1"/>
    </location>
</feature>
<accession>A0ABD2B7Y8</accession>
<dbReference type="AlphaFoldDB" id="A0ABD2B7Y8"/>
<gene>
    <name evidence="1" type="ORF">V1478_006462</name>
</gene>
<dbReference type="EMBL" id="JAUDFV010000132">
    <property type="protein sequence ID" value="KAL2728830.1"/>
    <property type="molecule type" value="Genomic_DNA"/>
</dbReference>
<evidence type="ECO:0000313" key="2">
    <source>
        <dbReference type="Proteomes" id="UP001607302"/>
    </source>
</evidence>
<sequence length="93" mass="10947">KFRFLRFSSYQRESDSNVKRRPFRVLGQARNVSVSVVLVSQTRGMKEDPVSHEIIIRKIFEEQCGAARKVCKSDISYRWTNHTRTSIRCKVIK</sequence>